<dbReference type="AlphaFoldDB" id="A0AA88GDS8"/>
<feature type="region of interest" description="Disordered" evidence="1">
    <location>
        <begin position="40"/>
        <end position="102"/>
    </location>
</feature>
<dbReference type="RefSeq" id="XP_044542147.1">
    <property type="nucleotide sequence ID" value="XM_044688833.1"/>
</dbReference>
<gene>
    <name evidence="2" type="ORF">C9374_013003</name>
</gene>
<name>A0AA88GDS8_NAELO</name>
<reference evidence="2 3" key="1">
    <citation type="journal article" date="2018" name="BMC Genomics">
        <title>The genome of Naegleria lovaniensis, the basis for a comparative approach to unravel pathogenicity factors of the human pathogenic amoeba N. fowleri.</title>
        <authorList>
            <person name="Liechti N."/>
            <person name="Schurch N."/>
            <person name="Bruggmann R."/>
            <person name="Wittwer M."/>
        </authorList>
    </citation>
    <scope>NUCLEOTIDE SEQUENCE [LARGE SCALE GENOMIC DNA]</scope>
    <source>
        <strain evidence="2 3">ATCC 30569</strain>
    </source>
</reference>
<feature type="compositionally biased region" description="Polar residues" evidence="1">
    <location>
        <begin position="40"/>
        <end position="70"/>
    </location>
</feature>
<feature type="region of interest" description="Disordered" evidence="1">
    <location>
        <begin position="128"/>
        <end position="190"/>
    </location>
</feature>
<feature type="compositionally biased region" description="Polar residues" evidence="1">
    <location>
        <begin position="128"/>
        <end position="137"/>
    </location>
</feature>
<evidence type="ECO:0000313" key="2">
    <source>
        <dbReference type="EMBL" id="KAG2372973.1"/>
    </source>
</evidence>
<dbReference type="GeneID" id="68105457"/>
<comment type="caution">
    <text evidence="2">The sequence shown here is derived from an EMBL/GenBank/DDBJ whole genome shotgun (WGS) entry which is preliminary data.</text>
</comment>
<evidence type="ECO:0000256" key="1">
    <source>
        <dbReference type="SAM" id="MobiDB-lite"/>
    </source>
</evidence>
<evidence type="ECO:0000313" key="3">
    <source>
        <dbReference type="Proteomes" id="UP000816034"/>
    </source>
</evidence>
<dbReference type="Proteomes" id="UP000816034">
    <property type="component" value="Unassembled WGS sequence"/>
</dbReference>
<feature type="compositionally biased region" description="Polar residues" evidence="1">
    <location>
        <begin position="155"/>
        <end position="168"/>
    </location>
</feature>
<protein>
    <submittedName>
        <fullName evidence="2">Uncharacterized protein</fullName>
    </submittedName>
</protein>
<proteinExistence type="predicted"/>
<dbReference type="EMBL" id="PYSW02000063">
    <property type="protein sequence ID" value="KAG2372973.1"/>
    <property type="molecule type" value="Genomic_DNA"/>
</dbReference>
<keyword evidence="3" id="KW-1185">Reference proteome</keyword>
<sequence>MATSTVSPAFQQLLCEMITACAKNDPNAFLSSYQTLQQQYHSIGPQQQKPSQESISENPCPSSVTSSESKIQIIEHSTCALSSSSSDERSVDHDSKPKKISKRYTKLRKQLKACENFKDNYFVFSTTTTSKPANSAQGKKKRNSAKKRSKDCEELSTSGSDQESPRLTSDSKKRKVTQHSQDHSTSSVVMDSSFEQQYQQLMNTWNALQQFVDTSSLNTSEPSHVTPNQQCEILEEQTVPDFFSSENPLENSLELDSIFNHPTTDFNFSTSSLMDLPESPNNFSNLFSELLTIANDKFT</sequence>
<organism evidence="2 3">
    <name type="scientific">Naegleria lovaniensis</name>
    <name type="common">Amoeba</name>
    <dbReference type="NCBI Taxonomy" id="51637"/>
    <lineage>
        <taxon>Eukaryota</taxon>
        <taxon>Discoba</taxon>
        <taxon>Heterolobosea</taxon>
        <taxon>Tetramitia</taxon>
        <taxon>Eutetramitia</taxon>
        <taxon>Vahlkampfiidae</taxon>
        <taxon>Naegleria</taxon>
    </lineage>
</organism>
<feature type="compositionally biased region" description="Basic residues" evidence="1">
    <location>
        <begin position="138"/>
        <end position="149"/>
    </location>
</feature>
<accession>A0AA88GDS8</accession>
<feature type="compositionally biased region" description="Basic and acidic residues" evidence="1">
    <location>
        <begin position="86"/>
        <end position="97"/>
    </location>
</feature>